<accession>X1BZT1</accession>
<gene>
    <name evidence="1" type="ORF">S01H4_23015</name>
</gene>
<reference evidence="1" key="1">
    <citation type="journal article" date="2014" name="Front. Microbiol.">
        <title>High frequency of phylogenetically diverse reductive dehalogenase-homologous genes in deep subseafloor sedimentary metagenomes.</title>
        <authorList>
            <person name="Kawai M."/>
            <person name="Futagami T."/>
            <person name="Toyoda A."/>
            <person name="Takaki Y."/>
            <person name="Nishi S."/>
            <person name="Hori S."/>
            <person name="Arai W."/>
            <person name="Tsubouchi T."/>
            <person name="Morono Y."/>
            <person name="Uchiyama I."/>
            <person name="Ito T."/>
            <person name="Fujiyama A."/>
            <person name="Inagaki F."/>
            <person name="Takami H."/>
        </authorList>
    </citation>
    <scope>NUCLEOTIDE SEQUENCE</scope>
    <source>
        <strain evidence="1">Expedition CK06-06</strain>
    </source>
</reference>
<name>X1BZT1_9ZZZZ</name>
<protein>
    <recommendedName>
        <fullName evidence="2">Phosphoribulokinase/uridine kinase domain-containing protein</fullName>
    </recommendedName>
</protein>
<dbReference type="InterPro" id="IPR027417">
    <property type="entry name" value="P-loop_NTPase"/>
</dbReference>
<proteinExistence type="predicted"/>
<dbReference type="EMBL" id="BART01010624">
    <property type="protein sequence ID" value="GAG89728.1"/>
    <property type="molecule type" value="Genomic_DNA"/>
</dbReference>
<comment type="caution">
    <text evidence="1">The sequence shown here is derived from an EMBL/GenBank/DDBJ whole genome shotgun (WGS) entry which is preliminary data.</text>
</comment>
<sequence>MHFDEELPKLVIVEGIRLLQPKLIPNFDISVWIDCPQAIAIQRAKARDRKQGEDEQTVERWDTDWGPKDKEYFDMYRPDKIATFIYKGLLI</sequence>
<dbReference type="SUPFAM" id="SSF52540">
    <property type="entry name" value="P-loop containing nucleoside triphosphate hydrolases"/>
    <property type="match status" value="1"/>
</dbReference>
<organism evidence="1">
    <name type="scientific">marine sediment metagenome</name>
    <dbReference type="NCBI Taxonomy" id="412755"/>
    <lineage>
        <taxon>unclassified sequences</taxon>
        <taxon>metagenomes</taxon>
        <taxon>ecological metagenomes</taxon>
    </lineage>
</organism>
<dbReference type="AlphaFoldDB" id="X1BZT1"/>
<evidence type="ECO:0008006" key="2">
    <source>
        <dbReference type="Google" id="ProtNLM"/>
    </source>
</evidence>
<evidence type="ECO:0000313" key="1">
    <source>
        <dbReference type="EMBL" id="GAG89728.1"/>
    </source>
</evidence>
<dbReference type="Gene3D" id="3.40.50.300">
    <property type="entry name" value="P-loop containing nucleotide triphosphate hydrolases"/>
    <property type="match status" value="1"/>
</dbReference>